<proteinExistence type="predicted"/>
<evidence type="ECO:0000313" key="2">
    <source>
        <dbReference type="Proteomes" id="UP001163835"/>
    </source>
</evidence>
<reference evidence="1" key="1">
    <citation type="submission" date="2022-09" db="EMBL/GenBank/DDBJ databases">
        <title>A Global Phylogenomic Analysis of the Shiitake Genus Lentinula.</title>
        <authorList>
            <consortium name="DOE Joint Genome Institute"/>
            <person name="Sierra-Patev S."/>
            <person name="Min B."/>
            <person name="Naranjo-Ortiz M."/>
            <person name="Looney B."/>
            <person name="Konkel Z."/>
            <person name="Slot J.C."/>
            <person name="Sakamoto Y."/>
            <person name="Steenwyk J.L."/>
            <person name="Rokas A."/>
            <person name="Carro J."/>
            <person name="Camarero S."/>
            <person name="Ferreira P."/>
            <person name="Molpeceres G."/>
            <person name="Ruiz-Duenas F.J."/>
            <person name="Serrano A."/>
            <person name="Henrissat B."/>
            <person name="Drula E."/>
            <person name="Hughes K.W."/>
            <person name="Mata J.L."/>
            <person name="Ishikawa N.K."/>
            <person name="Vargas-Isla R."/>
            <person name="Ushijima S."/>
            <person name="Smith C.A."/>
            <person name="Ahrendt S."/>
            <person name="Andreopoulos W."/>
            <person name="He G."/>
            <person name="Labutti K."/>
            <person name="Lipzen A."/>
            <person name="Ng V."/>
            <person name="Riley R."/>
            <person name="Sandor L."/>
            <person name="Barry K."/>
            <person name="Martinez A.T."/>
            <person name="Xiao Y."/>
            <person name="Gibbons J.G."/>
            <person name="Terashima K."/>
            <person name="Grigoriev I.V."/>
            <person name="Hibbett D.S."/>
        </authorList>
    </citation>
    <scope>NUCLEOTIDE SEQUENCE</scope>
    <source>
        <strain evidence="1">TMI1499</strain>
    </source>
</reference>
<protein>
    <submittedName>
        <fullName evidence="1">Uncharacterized protein</fullName>
    </submittedName>
</protein>
<dbReference type="EMBL" id="MU795833">
    <property type="protein sequence ID" value="KAJ3804727.1"/>
    <property type="molecule type" value="Genomic_DNA"/>
</dbReference>
<dbReference type="Proteomes" id="UP001163835">
    <property type="component" value="Unassembled WGS sequence"/>
</dbReference>
<name>A0ACC1TJD6_9AGAR</name>
<keyword evidence="2" id="KW-1185">Reference proteome</keyword>
<evidence type="ECO:0000313" key="1">
    <source>
        <dbReference type="EMBL" id="KAJ3804727.1"/>
    </source>
</evidence>
<gene>
    <name evidence="1" type="ORF">F5876DRAFT_82685</name>
</gene>
<sequence length="744" mass="83057">MPTSSLEAVSESHPVASPPPMPSPRSNPPFATGEVDIDELASSVEDPPLGQLTMFKSVFGVGVSLARYVVDDPLWPLLAAAGLPCSSCVRSKKSGSCSVVPHLACCSNCDDKKPCILGRLARFRYFARKCSRDLSYAQQWRTIANKIESSTSSTRVLLELSLLNDQDRLEEDRLELQDFVRRQPKFPAIEEPIQSGRRRSLAPSKVSSIPKKRKRTVRVREASSSKRKRSVEQDLGLGNAPDYRRVVLVLPPQATSHLEVVEPHTPSCGDAPNQASPPLPSPGVPSSFPPNVDASYGGRTTQSGLFGHFIPPTLTATMPRDRLKSPPFPQRNHETLCPYPWSHINTSLKTENDNLKSEVTELQRLLEVSRAENVTFTSLLCETSSSLDDCSKELESSRQALREVSADRVEYQRVLMQFRVIEAELPDLPSEDVLTRFFLAQSEVGSYWEIAVNQKQEIACLQQQIADVDKCSFETHEELDAANTRAMRLRDRLEELEESVHHYRSHAHVAEGLIRQYPEDEGLLATFAHRLYTADPANLLHYHNILAHPPEQMRTVVELALDYLSQGRFTHGELHLRSISSLLYYYSNAADRVDGLYQEVFSHSRFSSDEAFLTAAQHAGYVDARPGSLEPPLHRRLFSFGHPIPLPQSPLSDHIPAVPSMDSIMLDWEHATIPPPTETPLFLPESLSPPSLIPSSASLPNGPREVVDLTMEGDDELYKSREEFLVRMGETSEIKQEPSDPSII</sequence>
<comment type="caution">
    <text evidence="1">The sequence shown here is derived from an EMBL/GenBank/DDBJ whole genome shotgun (WGS) entry which is preliminary data.</text>
</comment>
<organism evidence="1 2">
    <name type="scientific">Lentinula aff. lateritia</name>
    <dbReference type="NCBI Taxonomy" id="2804960"/>
    <lineage>
        <taxon>Eukaryota</taxon>
        <taxon>Fungi</taxon>
        <taxon>Dikarya</taxon>
        <taxon>Basidiomycota</taxon>
        <taxon>Agaricomycotina</taxon>
        <taxon>Agaricomycetes</taxon>
        <taxon>Agaricomycetidae</taxon>
        <taxon>Agaricales</taxon>
        <taxon>Marasmiineae</taxon>
        <taxon>Omphalotaceae</taxon>
        <taxon>Lentinula</taxon>
    </lineage>
</organism>
<accession>A0ACC1TJD6</accession>